<dbReference type="EMBL" id="QGLE01000003">
    <property type="protein sequence ID" value="PWR24821.1"/>
    <property type="molecule type" value="Genomic_DNA"/>
</dbReference>
<evidence type="ECO:0000256" key="4">
    <source>
        <dbReference type="ARBA" id="ARBA00023136"/>
    </source>
</evidence>
<dbReference type="AlphaFoldDB" id="A0A317EDJ7"/>
<dbReference type="OrthoDB" id="7021192at2"/>
<comment type="caution">
    <text evidence="6">The sequence shown here is derived from an EMBL/GenBank/DDBJ whole genome shotgun (WGS) entry which is preliminary data.</text>
</comment>
<protein>
    <submittedName>
        <fullName evidence="6">DUF1656 domain-containing protein</fullName>
    </submittedName>
</protein>
<dbReference type="Pfam" id="PF07869">
    <property type="entry name" value="DUF1656"/>
    <property type="match status" value="1"/>
</dbReference>
<evidence type="ECO:0000313" key="7">
    <source>
        <dbReference type="Proteomes" id="UP000245461"/>
    </source>
</evidence>
<reference evidence="6 7" key="1">
    <citation type="submission" date="2018-05" db="EMBL/GenBank/DDBJ databases">
        <title>Zavarzinia sp. HR-AS.</title>
        <authorList>
            <person name="Lee Y."/>
            <person name="Jeon C.O."/>
        </authorList>
    </citation>
    <scope>NUCLEOTIDE SEQUENCE [LARGE SCALE GENOMIC DNA]</scope>
    <source>
        <strain evidence="6 7">HR-AS</strain>
    </source>
</reference>
<evidence type="ECO:0000256" key="2">
    <source>
        <dbReference type="ARBA" id="ARBA00022692"/>
    </source>
</evidence>
<evidence type="ECO:0000256" key="1">
    <source>
        <dbReference type="ARBA" id="ARBA00022475"/>
    </source>
</evidence>
<dbReference type="Proteomes" id="UP000245461">
    <property type="component" value="Unassembled WGS sequence"/>
</dbReference>
<organism evidence="6 7">
    <name type="scientific">Zavarzinia aquatilis</name>
    <dbReference type="NCBI Taxonomy" id="2211142"/>
    <lineage>
        <taxon>Bacteria</taxon>
        <taxon>Pseudomonadati</taxon>
        <taxon>Pseudomonadota</taxon>
        <taxon>Alphaproteobacteria</taxon>
        <taxon>Rhodospirillales</taxon>
        <taxon>Zavarziniaceae</taxon>
        <taxon>Zavarzinia</taxon>
    </lineage>
</organism>
<keyword evidence="3 5" id="KW-1133">Transmembrane helix</keyword>
<gene>
    <name evidence="6" type="ORF">DKG74_07840</name>
</gene>
<feature type="transmembrane region" description="Helical" evidence="5">
    <location>
        <begin position="41"/>
        <end position="64"/>
    </location>
</feature>
<name>A0A317EDJ7_9PROT</name>
<keyword evidence="4 5" id="KW-0472">Membrane</keyword>
<keyword evidence="1" id="KW-1003">Cell membrane</keyword>
<accession>A0A317EDJ7</accession>
<keyword evidence="7" id="KW-1185">Reference proteome</keyword>
<proteinExistence type="predicted"/>
<keyword evidence="2 5" id="KW-0812">Transmembrane</keyword>
<sequence length="66" mass="7182">MLKEFDLAGVYLSPMLLYALIAAVPWALVREGLGRAGAYALIWHPPLFNTALYLVMLAGVAAVLHQ</sequence>
<feature type="transmembrane region" description="Helical" evidence="5">
    <location>
        <begin position="7"/>
        <end position="29"/>
    </location>
</feature>
<evidence type="ECO:0000313" key="6">
    <source>
        <dbReference type="EMBL" id="PWR24821.1"/>
    </source>
</evidence>
<dbReference type="InterPro" id="IPR012451">
    <property type="entry name" value="DUF1656"/>
</dbReference>
<evidence type="ECO:0000256" key="5">
    <source>
        <dbReference type="SAM" id="Phobius"/>
    </source>
</evidence>
<evidence type="ECO:0000256" key="3">
    <source>
        <dbReference type="ARBA" id="ARBA00022989"/>
    </source>
</evidence>